<proteinExistence type="predicted"/>
<evidence type="ECO:0000313" key="1">
    <source>
        <dbReference type="EnsemblMetazoa" id="ASTEI09771-PA"/>
    </source>
</evidence>
<dbReference type="Proteomes" id="UP000076408">
    <property type="component" value="Unassembled WGS sequence"/>
</dbReference>
<dbReference type="VEuPathDB" id="VectorBase:ASTEI09771"/>
<protein>
    <submittedName>
        <fullName evidence="1">Uncharacterized protein</fullName>
    </submittedName>
</protein>
<reference evidence="1" key="2">
    <citation type="submission" date="2020-05" db="UniProtKB">
        <authorList>
            <consortium name="EnsemblMetazoa"/>
        </authorList>
    </citation>
    <scope>IDENTIFICATION</scope>
    <source>
        <strain evidence="1">Indian</strain>
    </source>
</reference>
<dbReference type="EnsemblMetazoa" id="ASTEI09771-RA">
    <property type="protein sequence ID" value="ASTEI09771-PA"/>
    <property type="gene ID" value="ASTEI09771"/>
</dbReference>
<accession>A0A182YMT5</accession>
<evidence type="ECO:0000313" key="2">
    <source>
        <dbReference type="Proteomes" id="UP000076408"/>
    </source>
</evidence>
<dbReference type="AlphaFoldDB" id="A0A182YMT5"/>
<sequence length="87" mass="9911">MKSQASDNGSLKLHMLDTYFIYSHERNGSFIDSSWSMYLWVTLIAALSLGLFFALFRLIRRKKTIPAYNLARSVCITKPAESKSSSQ</sequence>
<name>A0A182YMT5_ANOST</name>
<organism evidence="1 2">
    <name type="scientific">Anopheles stephensi</name>
    <name type="common">Indo-Pakistan malaria mosquito</name>
    <dbReference type="NCBI Taxonomy" id="30069"/>
    <lineage>
        <taxon>Eukaryota</taxon>
        <taxon>Metazoa</taxon>
        <taxon>Ecdysozoa</taxon>
        <taxon>Arthropoda</taxon>
        <taxon>Hexapoda</taxon>
        <taxon>Insecta</taxon>
        <taxon>Pterygota</taxon>
        <taxon>Neoptera</taxon>
        <taxon>Endopterygota</taxon>
        <taxon>Diptera</taxon>
        <taxon>Nematocera</taxon>
        <taxon>Culicoidea</taxon>
        <taxon>Culicidae</taxon>
        <taxon>Anophelinae</taxon>
        <taxon>Anopheles</taxon>
    </lineage>
</organism>
<reference evidence="2" key="1">
    <citation type="journal article" date="2014" name="Genome Biol.">
        <title>Genome analysis of a major urban malaria vector mosquito, Anopheles stephensi.</title>
        <authorList>
            <person name="Jiang X."/>
            <person name="Peery A."/>
            <person name="Hall A.B."/>
            <person name="Sharma A."/>
            <person name="Chen X.G."/>
            <person name="Waterhouse R.M."/>
            <person name="Komissarov A."/>
            <person name="Riehle M.M."/>
            <person name="Shouche Y."/>
            <person name="Sharakhova M.V."/>
            <person name="Lawson D."/>
            <person name="Pakpour N."/>
            <person name="Arensburger P."/>
            <person name="Davidson V.L."/>
            <person name="Eiglmeier K."/>
            <person name="Emrich S."/>
            <person name="George P."/>
            <person name="Kennedy R.C."/>
            <person name="Mane S.P."/>
            <person name="Maslen G."/>
            <person name="Oringanje C."/>
            <person name="Qi Y."/>
            <person name="Settlage R."/>
            <person name="Tojo M."/>
            <person name="Tubio J.M."/>
            <person name="Unger M.F."/>
            <person name="Wang B."/>
            <person name="Vernick K.D."/>
            <person name="Ribeiro J.M."/>
            <person name="James A.A."/>
            <person name="Michel K."/>
            <person name="Riehle M.A."/>
            <person name="Luckhart S."/>
            <person name="Sharakhov I.V."/>
            <person name="Tu Z."/>
        </authorList>
    </citation>
    <scope>NUCLEOTIDE SEQUENCE [LARGE SCALE GENOMIC DNA]</scope>
    <source>
        <strain evidence="2">Indian</strain>
    </source>
</reference>
<dbReference type="STRING" id="30069.A0A182YMT5"/>
<keyword evidence="2" id="KW-1185">Reference proteome</keyword>